<dbReference type="RefSeq" id="XP_064669502.1">
    <property type="nucleotide sequence ID" value="XM_064816844.1"/>
</dbReference>
<reference evidence="3" key="2">
    <citation type="submission" date="2023-05" db="EMBL/GenBank/DDBJ databases">
        <authorList>
            <consortium name="Lawrence Berkeley National Laboratory"/>
            <person name="Steindorff A."/>
            <person name="Hensen N."/>
            <person name="Bonometti L."/>
            <person name="Westerberg I."/>
            <person name="Brannstrom I.O."/>
            <person name="Guillou S."/>
            <person name="Cros-Aarteil S."/>
            <person name="Calhoun S."/>
            <person name="Haridas S."/>
            <person name="Kuo A."/>
            <person name="Mondo S."/>
            <person name="Pangilinan J."/>
            <person name="Riley R."/>
            <person name="Labutti K."/>
            <person name="Andreopoulos B."/>
            <person name="Lipzen A."/>
            <person name="Chen C."/>
            <person name="Yanf M."/>
            <person name="Daum C."/>
            <person name="Ng V."/>
            <person name="Clum A."/>
            <person name="Ohm R."/>
            <person name="Martin F."/>
            <person name="Silar P."/>
            <person name="Natvig D."/>
            <person name="Lalanne C."/>
            <person name="Gautier V."/>
            <person name="Ament-Velasquez S.L."/>
            <person name="Kruys A."/>
            <person name="Hutchinson M.I."/>
            <person name="Powell A.J."/>
            <person name="Barry K."/>
            <person name="Miller A.N."/>
            <person name="Grigoriev I.V."/>
            <person name="Debuchy R."/>
            <person name="Gladieux P."/>
            <person name="Thoren M.H."/>
            <person name="Johannesson H."/>
        </authorList>
    </citation>
    <scope>NUCLEOTIDE SEQUENCE</scope>
    <source>
        <strain evidence="3">CBS 508.74</strain>
    </source>
</reference>
<keyword evidence="4" id="KW-1185">Reference proteome</keyword>
<feature type="region of interest" description="Disordered" evidence="1">
    <location>
        <begin position="177"/>
        <end position="198"/>
    </location>
</feature>
<reference evidence="3" key="1">
    <citation type="journal article" date="2023" name="Mol. Phylogenet. Evol.">
        <title>Genome-scale phylogeny and comparative genomics of the fungal order Sordariales.</title>
        <authorList>
            <person name="Hensen N."/>
            <person name="Bonometti L."/>
            <person name="Westerberg I."/>
            <person name="Brannstrom I.O."/>
            <person name="Guillou S."/>
            <person name="Cros-Aarteil S."/>
            <person name="Calhoun S."/>
            <person name="Haridas S."/>
            <person name="Kuo A."/>
            <person name="Mondo S."/>
            <person name="Pangilinan J."/>
            <person name="Riley R."/>
            <person name="LaButti K."/>
            <person name="Andreopoulos B."/>
            <person name="Lipzen A."/>
            <person name="Chen C."/>
            <person name="Yan M."/>
            <person name="Daum C."/>
            <person name="Ng V."/>
            <person name="Clum A."/>
            <person name="Steindorff A."/>
            <person name="Ohm R.A."/>
            <person name="Martin F."/>
            <person name="Silar P."/>
            <person name="Natvig D.O."/>
            <person name="Lalanne C."/>
            <person name="Gautier V."/>
            <person name="Ament-Velasquez S.L."/>
            <person name="Kruys A."/>
            <person name="Hutchinson M.I."/>
            <person name="Powell A.J."/>
            <person name="Barry K."/>
            <person name="Miller A.N."/>
            <person name="Grigoriev I.V."/>
            <person name="Debuchy R."/>
            <person name="Gladieux P."/>
            <person name="Hiltunen Thoren M."/>
            <person name="Johannesson H."/>
        </authorList>
    </citation>
    <scope>NUCLEOTIDE SEQUENCE</scope>
    <source>
        <strain evidence="3">CBS 508.74</strain>
    </source>
</reference>
<comment type="caution">
    <text evidence="3">The sequence shown here is derived from an EMBL/GenBank/DDBJ whole genome shotgun (WGS) entry which is preliminary data.</text>
</comment>
<keyword evidence="2" id="KW-0812">Transmembrane</keyword>
<sequence>MDPASRPRSPANDLRHALKVMSCGGMIGTAILFPLANAEGLPFRFVTLAIFVITALAFHALHLQPFVRFGPFTAAVAILLLIVAVLSSGSSRKELIPWLPLFIVASSLITVALHKMAQHMAPGRLSIAANSECDFSGVSIGERSELSLRTILSPQAPVPALESNRFNPLYFGRYGPSSRTSQRTTTTGTGLSLSSVEGQVQPHWDSSIRRFFAQDTSPGQACPEETHAVNSQEPGGGLDSDPDSDSEIGTVESRRPLL</sequence>
<keyword evidence="2" id="KW-1133">Transmembrane helix</keyword>
<dbReference type="GeneID" id="89940969"/>
<accession>A0AAN6TCM4</accession>
<protein>
    <submittedName>
        <fullName evidence="3">Uncharacterized protein</fullName>
    </submittedName>
</protein>
<feature type="region of interest" description="Disordered" evidence="1">
    <location>
        <begin position="214"/>
        <end position="258"/>
    </location>
</feature>
<proteinExistence type="predicted"/>
<evidence type="ECO:0000313" key="4">
    <source>
        <dbReference type="Proteomes" id="UP001302812"/>
    </source>
</evidence>
<feature type="compositionally biased region" description="Low complexity" evidence="1">
    <location>
        <begin position="177"/>
        <end position="195"/>
    </location>
</feature>
<feature type="transmembrane region" description="Helical" evidence="2">
    <location>
        <begin position="95"/>
        <end position="114"/>
    </location>
</feature>
<name>A0AAN6TCM4_9PEZI</name>
<dbReference type="Proteomes" id="UP001302812">
    <property type="component" value="Unassembled WGS sequence"/>
</dbReference>
<evidence type="ECO:0000313" key="3">
    <source>
        <dbReference type="EMBL" id="KAK4111932.1"/>
    </source>
</evidence>
<feature type="transmembrane region" description="Helical" evidence="2">
    <location>
        <begin position="69"/>
        <end position="89"/>
    </location>
</feature>
<feature type="transmembrane region" description="Helical" evidence="2">
    <location>
        <begin position="42"/>
        <end position="62"/>
    </location>
</feature>
<organism evidence="3 4">
    <name type="scientific">Canariomyces notabilis</name>
    <dbReference type="NCBI Taxonomy" id="2074819"/>
    <lineage>
        <taxon>Eukaryota</taxon>
        <taxon>Fungi</taxon>
        <taxon>Dikarya</taxon>
        <taxon>Ascomycota</taxon>
        <taxon>Pezizomycotina</taxon>
        <taxon>Sordariomycetes</taxon>
        <taxon>Sordariomycetidae</taxon>
        <taxon>Sordariales</taxon>
        <taxon>Chaetomiaceae</taxon>
        <taxon>Canariomyces</taxon>
    </lineage>
</organism>
<dbReference type="AlphaFoldDB" id="A0AAN6TCM4"/>
<evidence type="ECO:0000256" key="1">
    <source>
        <dbReference type="SAM" id="MobiDB-lite"/>
    </source>
</evidence>
<dbReference type="EMBL" id="MU853344">
    <property type="protein sequence ID" value="KAK4111932.1"/>
    <property type="molecule type" value="Genomic_DNA"/>
</dbReference>
<gene>
    <name evidence="3" type="ORF">N656DRAFT_790084</name>
</gene>
<keyword evidence="2" id="KW-0472">Membrane</keyword>
<evidence type="ECO:0000256" key="2">
    <source>
        <dbReference type="SAM" id="Phobius"/>
    </source>
</evidence>